<evidence type="ECO:0000313" key="11">
    <source>
        <dbReference type="Proteomes" id="UP000031890"/>
    </source>
</evidence>
<dbReference type="InterPro" id="IPR000086">
    <property type="entry name" value="NUDIX_hydrolase_dom"/>
</dbReference>
<dbReference type="PROSITE" id="PS51462">
    <property type="entry name" value="NUDIX"/>
    <property type="match status" value="1"/>
</dbReference>
<dbReference type="OrthoDB" id="9802805at2"/>
<dbReference type="STRING" id="161899.CSING_01110"/>
<evidence type="ECO:0000256" key="4">
    <source>
        <dbReference type="ARBA" id="ARBA00022723"/>
    </source>
</evidence>
<sequence>MSRLKPAHAPAWLRPALGVDTRRVQERLVTHVPAAKRRRESAVLVLFKGESFEDGEVLLTHRSPSMRSHSGQIAFPGGRRDDGDASLVDVALREAEEETGLDRSTVTPLEQWGKLDIRATGNTVSPVLAYWHQPGTVWPASPEETDDVFTVPLRELADPANRMMVGFSRWKGPAFRARGYVVWGFTAGVLSGLMDHAGWAVEWDKNKVHDLRESLTRSLNNEKMG</sequence>
<dbReference type="PROSITE" id="PS01293">
    <property type="entry name" value="NUDIX_COA"/>
    <property type="match status" value="1"/>
</dbReference>
<dbReference type="GO" id="GO:0030145">
    <property type="term" value="F:manganese ion binding"/>
    <property type="evidence" value="ECO:0007669"/>
    <property type="project" value="InterPro"/>
</dbReference>
<dbReference type="RefSeq" id="WP_042528954.1">
    <property type="nucleotide sequence ID" value="NZ_CP010827.1"/>
</dbReference>
<reference evidence="10 12" key="2">
    <citation type="submission" date="2022-02" db="EMBL/GenBank/DDBJ databases">
        <title>Uncovering new skin microbiome diversity through culturing and metagenomics.</title>
        <authorList>
            <person name="Conlan S."/>
            <person name="Deming C."/>
            <person name="Nisc Comparative Sequencing Program N."/>
            <person name="Segre J.A."/>
        </authorList>
    </citation>
    <scope>NUCLEOTIDE SEQUENCE [LARGE SCALE GENOMIC DNA]</scope>
    <source>
        <strain evidence="10 12">ACRQV</strain>
    </source>
</reference>
<evidence type="ECO:0000313" key="10">
    <source>
        <dbReference type="EMBL" id="MCG7276229.1"/>
    </source>
</evidence>
<dbReference type="InterPro" id="IPR015797">
    <property type="entry name" value="NUDIX_hydrolase-like_dom_sf"/>
</dbReference>
<dbReference type="AlphaFoldDB" id="A0A0B6EXT6"/>
<dbReference type="GO" id="GO:0010945">
    <property type="term" value="F:coenzyme A diphosphatase activity"/>
    <property type="evidence" value="ECO:0007669"/>
    <property type="project" value="InterPro"/>
</dbReference>
<gene>
    <name evidence="9" type="ORF">CSING_01110</name>
    <name evidence="10" type="ORF">MHK08_07075</name>
</gene>
<dbReference type="SUPFAM" id="SSF55811">
    <property type="entry name" value="Nudix"/>
    <property type="match status" value="1"/>
</dbReference>
<accession>A0A0B6EXT6</accession>
<dbReference type="EMBL" id="CP010827">
    <property type="protein sequence ID" value="AJI77784.1"/>
    <property type="molecule type" value="Genomic_DNA"/>
</dbReference>
<dbReference type="HOGENOM" id="CLU_040940_3_1_11"/>
<evidence type="ECO:0000256" key="1">
    <source>
        <dbReference type="ARBA" id="ARBA00001936"/>
    </source>
</evidence>
<comment type="similarity">
    <text evidence="3">Belongs to the Nudix hydrolase family. PCD1 subfamily.</text>
</comment>
<dbReference type="CDD" id="cd03426">
    <property type="entry name" value="NUDIX_CoAse_Nudt7"/>
    <property type="match status" value="1"/>
</dbReference>
<evidence type="ECO:0000313" key="12">
    <source>
        <dbReference type="Proteomes" id="UP001521911"/>
    </source>
</evidence>
<comment type="cofactor">
    <cofactor evidence="2">
        <name>Mg(2+)</name>
        <dbReference type="ChEBI" id="CHEBI:18420"/>
    </cofactor>
</comment>
<name>A0A0B6EXT6_9CORY</name>
<keyword evidence="7" id="KW-0464">Manganese</keyword>
<keyword evidence="12" id="KW-1185">Reference proteome</keyword>
<dbReference type="InterPro" id="IPR000059">
    <property type="entry name" value="NUDIX_hydrolase_NudL_CS"/>
</dbReference>
<reference evidence="9 11" key="1">
    <citation type="journal article" date="2015" name="Genome Announc.">
        <title>Complete Genome Sequence and Annotation of Corynebacterium singulare DSM 44357, Isolated from a Human Semen Specimen.</title>
        <authorList>
            <person name="Merten M."/>
            <person name="Brinkrolf K."/>
            <person name="Albersmeier A."/>
            <person name="Kutter Y."/>
            <person name="Ruckert C."/>
            <person name="Tauch A."/>
        </authorList>
    </citation>
    <scope>NUCLEOTIDE SEQUENCE [LARGE SCALE GENOMIC DNA]</scope>
    <source>
        <strain evidence="9">IBS B52218</strain>
    </source>
</reference>
<keyword evidence="5 9" id="KW-0378">Hydrolase</keyword>
<evidence type="ECO:0000256" key="5">
    <source>
        <dbReference type="ARBA" id="ARBA00022801"/>
    </source>
</evidence>
<evidence type="ECO:0000256" key="7">
    <source>
        <dbReference type="ARBA" id="ARBA00023211"/>
    </source>
</evidence>
<keyword evidence="4" id="KW-0479">Metal-binding</keyword>
<evidence type="ECO:0000256" key="2">
    <source>
        <dbReference type="ARBA" id="ARBA00001946"/>
    </source>
</evidence>
<comment type="cofactor">
    <cofactor evidence="1">
        <name>Mn(2+)</name>
        <dbReference type="ChEBI" id="CHEBI:29035"/>
    </cofactor>
</comment>
<dbReference type="EMBL" id="JAKRDF010000007">
    <property type="protein sequence ID" value="MCG7276229.1"/>
    <property type="molecule type" value="Genomic_DNA"/>
</dbReference>
<evidence type="ECO:0000313" key="9">
    <source>
        <dbReference type="EMBL" id="AJI77784.1"/>
    </source>
</evidence>
<organism evidence="9 11">
    <name type="scientific">Corynebacterium singulare</name>
    <dbReference type="NCBI Taxonomy" id="161899"/>
    <lineage>
        <taxon>Bacteria</taxon>
        <taxon>Bacillati</taxon>
        <taxon>Actinomycetota</taxon>
        <taxon>Actinomycetes</taxon>
        <taxon>Mycobacteriales</taxon>
        <taxon>Corynebacteriaceae</taxon>
        <taxon>Corynebacterium</taxon>
    </lineage>
</organism>
<dbReference type="GO" id="GO:0000287">
    <property type="term" value="F:magnesium ion binding"/>
    <property type="evidence" value="ECO:0007669"/>
    <property type="project" value="InterPro"/>
</dbReference>
<dbReference type="Gene3D" id="3.90.79.10">
    <property type="entry name" value="Nucleoside Triphosphate Pyrophosphohydrolase"/>
    <property type="match status" value="1"/>
</dbReference>
<dbReference type="KEGG" id="csx:CSING_01110"/>
<proteinExistence type="inferred from homology"/>
<dbReference type="GO" id="GO:0009132">
    <property type="term" value="P:nucleoside diphosphate metabolic process"/>
    <property type="evidence" value="ECO:0007669"/>
    <property type="project" value="InterPro"/>
</dbReference>
<dbReference type="Proteomes" id="UP001521911">
    <property type="component" value="Unassembled WGS sequence"/>
</dbReference>
<protein>
    <submittedName>
        <fullName evidence="10">CoA pyrophosphatase</fullName>
    </submittedName>
    <submittedName>
        <fullName evidence="9">NTP pyrophosphohydrolase</fullName>
    </submittedName>
</protein>
<dbReference type="PANTHER" id="PTHR12992">
    <property type="entry name" value="NUDIX HYDROLASE"/>
    <property type="match status" value="1"/>
</dbReference>
<dbReference type="InterPro" id="IPR045121">
    <property type="entry name" value="CoAse"/>
</dbReference>
<evidence type="ECO:0000256" key="3">
    <source>
        <dbReference type="ARBA" id="ARBA00006506"/>
    </source>
</evidence>
<dbReference type="Pfam" id="PF00293">
    <property type="entry name" value="NUDIX"/>
    <property type="match status" value="1"/>
</dbReference>
<dbReference type="PANTHER" id="PTHR12992:SF11">
    <property type="entry name" value="MITOCHONDRIAL COENZYME A DIPHOSPHATASE NUDT8"/>
    <property type="match status" value="1"/>
</dbReference>
<dbReference type="Proteomes" id="UP000031890">
    <property type="component" value="Chromosome"/>
</dbReference>
<feature type="domain" description="Nudix hydrolase" evidence="8">
    <location>
        <begin position="36"/>
        <end position="177"/>
    </location>
</feature>
<evidence type="ECO:0000256" key="6">
    <source>
        <dbReference type="ARBA" id="ARBA00022842"/>
    </source>
</evidence>
<evidence type="ECO:0000259" key="8">
    <source>
        <dbReference type="PROSITE" id="PS51462"/>
    </source>
</evidence>
<keyword evidence="6" id="KW-0460">Magnesium</keyword>